<proteinExistence type="predicted"/>
<feature type="signal peptide" evidence="1">
    <location>
        <begin position="1"/>
        <end position="25"/>
    </location>
</feature>
<dbReference type="Gene3D" id="3.40.50.410">
    <property type="entry name" value="von Willebrand factor, type A domain"/>
    <property type="match status" value="2"/>
</dbReference>
<feature type="domain" description="VWFA" evidence="2">
    <location>
        <begin position="38"/>
        <end position="188"/>
    </location>
</feature>
<keyword evidence="1" id="KW-0732">Signal</keyword>
<dbReference type="Proteomes" id="UP001319080">
    <property type="component" value="Unassembled WGS sequence"/>
</dbReference>
<evidence type="ECO:0000313" key="3">
    <source>
        <dbReference type="EMBL" id="MBT1707516.1"/>
    </source>
</evidence>
<dbReference type="EMBL" id="JAHESE010000002">
    <property type="protein sequence ID" value="MBT1707516.1"/>
    <property type="molecule type" value="Genomic_DNA"/>
</dbReference>
<dbReference type="InterPro" id="IPR002035">
    <property type="entry name" value="VWF_A"/>
</dbReference>
<dbReference type="PROSITE" id="PS50234">
    <property type="entry name" value="VWFA"/>
    <property type="match status" value="1"/>
</dbReference>
<sequence>MSRALRVKWLVCLVAGMMGWSVSVAQTKLQQKLPEKTRILFLFDGSGSMLEPWGRNQTKMSIARNILTKVVDSLKQNDKLELALRVYGHQFMKEVNNCKDTKLEVPFKPRNHAQIMAKIDEIKPKGVTPITYSLEQAAKDFPGNSVGYRNIVILITDGIESCGGDVCATSRALQKSGIFLKPYIIGLGLRAEKTLDCAGRYISAETPQEFYRELNKAIESTFARTTVSVELLDAKRQPTETNVNVSFVNTLTGLGLYDFVHYRDAQGRPDSVQVDPVVDYDLIVYTLPPTIKRNVTLENGKHNIVRIDVPQGNLVIQQEGRTDSNLEAIVRQKGKTEVLNVQRSTENIRYLAGAYEVETLTLPRRKFSVDIQGGKIQNVYLPAPGILNLNTIATGFGSLYEILADGTQEWVCDLDNRRPRFPLTLLPGKYKIVFRVKNAGGSKFTGSRTLTLKAGETATVNVFN</sequence>
<feature type="chain" id="PRO_5042976930" evidence="1">
    <location>
        <begin position="26"/>
        <end position="464"/>
    </location>
</feature>
<evidence type="ECO:0000313" key="4">
    <source>
        <dbReference type="Proteomes" id="UP001319080"/>
    </source>
</evidence>
<name>A0AAP2GNH5_9BACT</name>
<dbReference type="AlphaFoldDB" id="A0AAP2GNH5"/>
<evidence type="ECO:0000259" key="2">
    <source>
        <dbReference type="PROSITE" id="PS50234"/>
    </source>
</evidence>
<dbReference type="InterPro" id="IPR036465">
    <property type="entry name" value="vWFA_dom_sf"/>
</dbReference>
<comment type="caution">
    <text evidence="3">The sequence shown here is derived from an EMBL/GenBank/DDBJ whole genome shotgun (WGS) entry which is preliminary data.</text>
</comment>
<protein>
    <submittedName>
        <fullName evidence="3">VWA domain-containing protein</fullName>
    </submittedName>
</protein>
<organism evidence="3 4">
    <name type="scientific">Dawidia cretensis</name>
    <dbReference type="NCBI Taxonomy" id="2782350"/>
    <lineage>
        <taxon>Bacteria</taxon>
        <taxon>Pseudomonadati</taxon>
        <taxon>Bacteroidota</taxon>
        <taxon>Cytophagia</taxon>
        <taxon>Cytophagales</taxon>
        <taxon>Chryseotaleaceae</taxon>
        <taxon>Dawidia</taxon>
    </lineage>
</organism>
<dbReference type="SMART" id="SM00327">
    <property type="entry name" value="VWA"/>
    <property type="match status" value="1"/>
</dbReference>
<dbReference type="Pfam" id="PF00092">
    <property type="entry name" value="VWA"/>
    <property type="match status" value="1"/>
</dbReference>
<keyword evidence="4" id="KW-1185">Reference proteome</keyword>
<accession>A0AAP2GNH5</accession>
<reference evidence="3 4" key="1">
    <citation type="submission" date="2021-05" db="EMBL/GenBank/DDBJ databases">
        <title>A Polyphasic approach of four new species of the genus Ohtaekwangia: Ohtaekwangia histidinii sp. nov., Ohtaekwangia cretensis sp. nov., Ohtaekwangia indiensis sp. nov., Ohtaekwangia reichenbachii sp. nov. from diverse environment.</title>
        <authorList>
            <person name="Octaviana S."/>
        </authorList>
    </citation>
    <scope>NUCLEOTIDE SEQUENCE [LARGE SCALE GENOMIC DNA]</scope>
    <source>
        <strain evidence="3 4">PWU5</strain>
    </source>
</reference>
<dbReference type="SUPFAM" id="SSF53300">
    <property type="entry name" value="vWA-like"/>
    <property type="match status" value="1"/>
</dbReference>
<evidence type="ECO:0000256" key="1">
    <source>
        <dbReference type="SAM" id="SignalP"/>
    </source>
</evidence>
<gene>
    <name evidence="3" type="ORF">KK062_04750</name>
</gene>